<proteinExistence type="predicted"/>
<protein>
    <recommendedName>
        <fullName evidence="3">Morphogenetic protein</fullName>
    </recommendedName>
</protein>
<dbReference type="AlphaFoldDB" id="A0A6I1ID14"/>
<keyword evidence="2" id="KW-1185">Reference proteome</keyword>
<reference evidence="1 2" key="1">
    <citation type="submission" date="2019-10" db="EMBL/GenBank/DDBJ databases">
        <title>Three novel species isolated from a subtropical stream in China.</title>
        <authorList>
            <person name="Lu H."/>
        </authorList>
    </citation>
    <scope>NUCLEOTIDE SEQUENCE [LARGE SCALE GENOMIC DNA]</scope>
    <source>
        <strain evidence="1 2">FT13W</strain>
    </source>
</reference>
<dbReference type="Proteomes" id="UP000468717">
    <property type="component" value="Unassembled WGS sequence"/>
</dbReference>
<evidence type="ECO:0008006" key="3">
    <source>
        <dbReference type="Google" id="ProtNLM"/>
    </source>
</evidence>
<evidence type="ECO:0000313" key="2">
    <source>
        <dbReference type="Proteomes" id="UP000468717"/>
    </source>
</evidence>
<accession>A0A6I1ID14</accession>
<comment type="caution">
    <text evidence="1">The sequence shown here is derived from an EMBL/GenBank/DDBJ whole genome shotgun (WGS) entry which is preliminary data.</text>
</comment>
<gene>
    <name evidence="1" type="ORF">GCN75_03225</name>
</gene>
<dbReference type="RefSeq" id="WP_152281327.1">
    <property type="nucleotide sequence ID" value="NZ_WFLI01000003.1"/>
</dbReference>
<sequence>MKERPILMNGAMVRAVLDGSKTQTRRIMKPQPEPVPHRPGDYQWSCNAFQSMVSVGDTRAPGAHGMAGDACPHGGHGDHLWVRETFGYVSPDEHQRPLPECSIEYRADLPAGNTDRPSGWPATECVGDPARPRWRPSIHMPRAASRILLEIVSVRVERLNDCSDADARAEGTPGGHGVIPSYNYHATPSEHFSHLWESINGAGSWAANPWVWVIEFKRVAT</sequence>
<organism evidence="1 2">
    <name type="scientific">Janthinobacterium violaceinigrum</name>
    <dbReference type="NCBI Taxonomy" id="2654252"/>
    <lineage>
        <taxon>Bacteria</taxon>
        <taxon>Pseudomonadati</taxon>
        <taxon>Pseudomonadota</taxon>
        <taxon>Betaproteobacteria</taxon>
        <taxon>Burkholderiales</taxon>
        <taxon>Oxalobacteraceae</taxon>
        <taxon>Janthinobacterium</taxon>
    </lineage>
</organism>
<evidence type="ECO:0000313" key="1">
    <source>
        <dbReference type="EMBL" id="KAB8066226.1"/>
    </source>
</evidence>
<name>A0A6I1ID14_9BURK</name>
<dbReference type="EMBL" id="WFLI01000003">
    <property type="protein sequence ID" value="KAB8066226.1"/>
    <property type="molecule type" value="Genomic_DNA"/>
</dbReference>